<feature type="transmembrane region" description="Helical" evidence="1">
    <location>
        <begin position="105"/>
        <end position="124"/>
    </location>
</feature>
<keyword evidence="1" id="KW-1133">Transmembrane helix</keyword>
<evidence type="ECO:0000313" key="3">
    <source>
        <dbReference type="Proteomes" id="UP000067738"/>
    </source>
</evidence>
<dbReference type="Proteomes" id="UP000067738">
    <property type="component" value="Chromosome"/>
</dbReference>
<keyword evidence="1" id="KW-0812">Transmembrane</keyword>
<gene>
    <name evidence="2" type="ORF">sm9_1922</name>
</gene>
<feature type="transmembrane region" description="Helical" evidence="1">
    <location>
        <begin position="21"/>
        <end position="45"/>
    </location>
</feature>
<dbReference type="KEGG" id="mmil:sm9_1922"/>
<protein>
    <submittedName>
        <fullName evidence="2">Uncharacterized protein</fullName>
    </submittedName>
</protein>
<dbReference type="OrthoDB" id="78424at2157"/>
<dbReference type="GeneID" id="26736876"/>
<feature type="transmembrane region" description="Helical" evidence="1">
    <location>
        <begin position="208"/>
        <end position="233"/>
    </location>
</feature>
<proteinExistence type="predicted"/>
<feature type="transmembrane region" description="Helical" evidence="1">
    <location>
        <begin position="130"/>
        <end position="150"/>
    </location>
</feature>
<dbReference type="InterPro" id="IPR025098">
    <property type="entry name" value="DUF4013"/>
</dbReference>
<accession>A0A0U3EBM4</accession>
<dbReference type="PATRIC" id="fig|230361.4.peg.1986"/>
<evidence type="ECO:0000313" key="2">
    <source>
        <dbReference type="EMBL" id="ALT69688.1"/>
    </source>
</evidence>
<dbReference type="RefSeq" id="WP_058739907.1">
    <property type="nucleotide sequence ID" value="NZ_CP011266.1"/>
</dbReference>
<name>A0A0U3EBM4_9EURY</name>
<evidence type="ECO:0000256" key="1">
    <source>
        <dbReference type="SAM" id="Phobius"/>
    </source>
</evidence>
<sequence length="236" mass="25484">MDFRDIFGDALSFPINNIVSLIIFIVLGIIAGIAIGGALAGVVLGMNSNNVFTVLGSGFVGFVVALVVSFFISGYQLDIIKSGIQRSPDGPAIDPVRQLLNGLKMFVVSIVYYIIPFIIVSVLSIFLRDWIMLVITFILYVIFALAQFMAQCRLAKTEDIGYALAIGEAIGDVSRVGILNLLIFVVIAFVIAFILIFIAALIARWNSYVGGVILGIVGVYLVFFVARATGLLYSNV</sequence>
<dbReference type="PRINTS" id="PR00173">
    <property type="entry name" value="EDTRNSPORT"/>
</dbReference>
<reference evidence="2 3" key="1">
    <citation type="submission" date="2015-04" db="EMBL/GenBank/DDBJ databases">
        <title>The complete genome sequence of the rumen methanogen Methanobrevibacter millerae SM9.</title>
        <authorList>
            <person name="Leahy S.C."/>
            <person name="Kelly W.J."/>
            <person name="Pacheco D.M."/>
            <person name="Li D."/>
            <person name="Altermann E."/>
            <person name="Attwood G.T."/>
        </authorList>
    </citation>
    <scope>NUCLEOTIDE SEQUENCE [LARGE SCALE GENOMIC DNA]</scope>
    <source>
        <strain evidence="2 3">SM9</strain>
    </source>
</reference>
<organism evidence="2 3">
    <name type="scientific">Methanobrevibacter millerae</name>
    <dbReference type="NCBI Taxonomy" id="230361"/>
    <lineage>
        <taxon>Archaea</taxon>
        <taxon>Methanobacteriati</taxon>
        <taxon>Methanobacteriota</taxon>
        <taxon>Methanomada group</taxon>
        <taxon>Methanobacteria</taxon>
        <taxon>Methanobacteriales</taxon>
        <taxon>Methanobacteriaceae</taxon>
        <taxon>Methanobrevibacter</taxon>
    </lineage>
</organism>
<keyword evidence="3" id="KW-1185">Reference proteome</keyword>
<keyword evidence="1" id="KW-0472">Membrane</keyword>
<feature type="transmembrane region" description="Helical" evidence="1">
    <location>
        <begin position="178"/>
        <end position="202"/>
    </location>
</feature>
<dbReference type="Pfam" id="PF13197">
    <property type="entry name" value="DUF4013"/>
    <property type="match status" value="1"/>
</dbReference>
<feature type="transmembrane region" description="Helical" evidence="1">
    <location>
        <begin position="51"/>
        <end position="72"/>
    </location>
</feature>
<dbReference type="EMBL" id="CP011266">
    <property type="protein sequence ID" value="ALT69688.1"/>
    <property type="molecule type" value="Genomic_DNA"/>
</dbReference>
<dbReference type="AlphaFoldDB" id="A0A0U3EBM4"/>